<accession>A0AAN8TAV5</accession>
<sequence>MWGGNMPNQFNHSALSYANPQTATQSLGDGATASGADFDPFLQSKVPPYGAAGYYGGREVGTESRSNTNQFNVSDQWLKNFDKEVDYFIAGAFQGDNIPNSITDHTHMGLQSLNSSLLFDHAKLIFFNSIKLSLEEICTDPEKESSMKNALSILSDNFTSFPTEMGQKIVELAVEFAVFVPNWRGYYSQSQKYSLQFSAEKENIVANSGKNELRVRYEELEKKEKELTTELEAVKKEKSEIDKQIKEKEQLIMKIATEKLANLSDEWAKFQSFFI</sequence>
<comment type="caution">
    <text evidence="2">The sequence shown here is derived from an EMBL/GenBank/DDBJ whole genome shotgun (WGS) entry which is preliminary data.</text>
</comment>
<reference evidence="2 3" key="1">
    <citation type="submission" date="2024-02" db="EMBL/GenBank/DDBJ databases">
        <title>de novo genome assembly of Solanum bulbocastanum strain 11H21.</title>
        <authorList>
            <person name="Hosaka A.J."/>
        </authorList>
    </citation>
    <scope>NUCLEOTIDE SEQUENCE [LARGE SCALE GENOMIC DNA]</scope>
    <source>
        <tissue evidence="2">Young leaves</tissue>
    </source>
</reference>
<gene>
    <name evidence="2" type="ORF">RDI58_023347</name>
</gene>
<keyword evidence="3" id="KW-1185">Reference proteome</keyword>
<keyword evidence="1" id="KW-0175">Coiled coil</keyword>
<dbReference type="EMBL" id="JBANQN010000009">
    <property type="protein sequence ID" value="KAK6781163.1"/>
    <property type="molecule type" value="Genomic_DNA"/>
</dbReference>
<protein>
    <submittedName>
        <fullName evidence="2">Uncharacterized protein</fullName>
    </submittedName>
</protein>
<dbReference type="AlphaFoldDB" id="A0AAN8TAV5"/>
<feature type="coiled-coil region" evidence="1">
    <location>
        <begin position="210"/>
        <end position="266"/>
    </location>
</feature>
<name>A0AAN8TAV5_SOLBU</name>
<evidence type="ECO:0000313" key="2">
    <source>
        <dbReference type="EMBL" id="KAK6781163.1"/>
    </source>
</evidence>
<proteinExistence type="predicted"/>
<evidence type="ECO:0000256" key="1">
    <source>
        <dbReference type="SAM" id="Coils"/>
    </source>
</evidence>
<dbReference type="Proteomes" id="UP001371456">
    <property type="component" value="Unassembled WGS sequence"/>
</dbReference>
<evidence type="ECO:0000313" key="3">
    <source>
        <dbReference type="Proteomes" id="UP001371456"/>
    </source>
</evidence>
<organism evidence="2 3">
    <name type="scientific">Solanum bulbocastanum</name>
    <name type="common">Wild potato</name>
    <dbReference type="NCBI Taxonomy" id="147425"/>
    <lineage>
        <taxon>Eukaryota</taxon>
        <taxon>Viridiplantae</taxon>
        <taxon>Streptophyta</taxon>
        <taxon>Embryophyta</taxon>
        <taxon>Tracheophyta</taxon>
        <taxon>Spermatophyta</taxon>
        <taxon>Magnoliopsida</taxon>
        <taxon>eudicotyledons</taxon>
        <taxon>Gunneridae</taxon>
        <taxon>Pentapetalae</taxon>
        <taxon>asterids</taxon>
        <taxon>lamiids</taxon>
        <taxon>Solanales</taxon>
        <taxon>Solanaceae</taxon>
        <taxon>Solanoideae</taxon>
        <taxon>Solaneae</taxon>
        <taxon>Solanum</taxon>
    </lineage>
</organism>